<evidence type="ECO:0000313" key="2">
    <source>
        <dbReference type="Proteomes" id="UP000593561"/>
    </source>
</evidence>
<dbReference type="AlphaFoldDB" id="A0A7J8RDH1"/>
<gene>
    <name evidence="1" type="ORF">Godav_012098</name>
</gene>
<evidence type="ECO:0000313" key="1">
    <source>
        <dbReference type="EMBL" id="MBA0611406.1"/>
    </source>
</evidence>
<proteinExistence type="predicted"/>
<name>A0A7J8RDH1_GOSDV</name>
<dbReference type="Proteomes" id="UP000593561">
    <property type="component" value="Unassembled WGS sequence"/>
</dbReference>
<organism evidence="1 2">
    <name type="scientific">Gossypium davidsonii</name>
    <name type="common">Davidson's cotton</name>
    <name type="synonym">Gossypium klotzschianum subsp. davidsonii</name>
    <dbReference type="NCBI Taxonomy" id="34287"/>
    <lineage>
        <taxon>Eukaryota</taxon>
        <taxon>Viridiplantae</taxon>
        <taxon>Streptophyta</taxon>
        <taxon>Embryophyta</taxon>
        <taxon>Tracheophyta</taxon>
        <taxon>Spermatophyta</taxon>
        <taxon>Magnoliopsida</taxon>
        <taxon>eudicotyledons</taxon>
        <taxon>Gunneridae</taxon>
        <taxon>Pentapetalae</taxon>
        <taxon>rosids</taxon>
        <taxon>malvids</taxon>
        <taxon>Malvales</taxon>
        <taxon>Malvaceae</taxon>
        <taxon>Malvoideae</taxon>
        <taxon>Gossypium</taxon>
    </lineage>
</organism>
<comment type="caution">
    <text evidence="1">The sequence shown here is derived from an EMBL/GenBank/DDBJ whole genome shotgun (WGS) entry which is preliminary data.</text>
</comment>
<sequence length="47" mass="5130">MIPLESEGKPGWSSPHRVASKAMCVLPRVLGSGKGHLFLVVIKFLKK</sequence>
<keyword evidence="2" id="KW-1185">Reference proteome</keyword>
<accession>A0A7J8RDH1</accession>
<reference evidence="1 2" key="1">
    <citation type="journal article" date="2019" name="Genome Biol. Evol.">
        <title>Insights into the evolution of the New World diploid cottons (Gossypium, subgenus Houzingenia) based on genome sequencing.</title>
        <authorList>
            <person name="Grover C.E."/>
            <person name="Arick M.A. 2nd"/>
            <person name="Thrash A."/>
            <person name="Conover J.L."/>
            <person name="Sanders W.S."/>
            <person name="Peterson D.G."/>
            <person name="Frelichowski J.E."/>
            <person name="Scheffler J.A."/>
            <person name="Scheffler B.E."/>
            <person name="Wendel J.F."/>
        </authorList>
    </citation>
    <scope>NUCLEOTIDE SEQUENCE [LARGE SCALE GENOMIC DNA]</scope>
    <source>
        <strain evidence="1">27</strain>
        <tissue evidence="1">Leaf</tissue>
    </source>
</reference>
<dbReference type="EMBL" id="JABFAC010000004">
    <property type="protein sequence ID" value="MBA0611406.1"/>
    <property type="molecule type" value="Genomic_DNA"/>
</dbReference>
<protein>
    <submittedName>
        <fullName evidence="1">Uncharacterized protein</fullName>
    </submittedName>
</protein>